<dbReference type="Proteomes" id="UP001497623">
    <property type="component" value="Unassembled WGS sequence"/>
</dbReference>
<protein>
    <recommendedName>
        <fullName evidence="6">X-box-binding protein 1</fullName>
    </recommendedName>
</protein>
<evidence type="ECO:0000256" key="2">
    <source>
        <dbReference type="ARBA" id="ARBA00023015"/>
    </source>
</evidence>
<dbReference type="GO" id="GO:0000977">
    <property type="term" value="F:RNA polymerase II transcription regulatory region sequence-specific DNA binding"/>
    <property type="evidence" value="ECO:0007669"/>
    <property type="project" value="TreeGrafter"/>
</dbReference>
<dbReference type="GO" id="GO:0000981">
    <property type="term" value="F:DNA-binding transcription factor activity, RNA polymerase II-specific"/>
    <property type="evidence" value="ECO:0007669"/>
    <property type="project" value="TreeGrafter"/>
</dbReference>
<dbReference type="EMBL" id="CAXKWB010092641">
    <property type="protein sequence ID" value="CAL4217268.1"/>
    <property type="molecule type" value="Genomic_DNA"/>
</dbReference>
<gene>
    <name evidence="9" type="ORF">MNOR_LOCUS38810</name>
</gene>
<dbReference type="InterPro" id="IPR052470">
    <property type="entry name" value="ER_Stress-Reg_TF"/>
</dbReference>
<keyword evidence="5" id="KW-0539">Nucleus</keyword>
<dbReference type="SMART" id="SM00338">
    <property type="entry name" value="BRLZ"/>
    <property type="match status" value="1"/>
</dbReference>
<dbReference type="GO" id="GO:0005634">
    <property type="term" value="C:nucleus"/>
    <property type="evidence" value="ECO:0007669"/>
    <property type="project" value="TreeGrafter"/>
</dbReference>
<name>A0AAV2SKS5_MEGNR</name>
<dbReference type="PANTHER" id="PTHR46542:SF1">
    <property type="entry name" value="X-BOX BINDING PROTEIN 1"/>
    <property type="match status" value="1"/>
</dbReference>
<keyword evidence="3" id="KW-0238">DNA-binding</keyword>
<evidence type="ECO:0000256" key="6">
    <source>
        <dbReference type="ARBA" id="ARBA00040165"/>
    </source>
</evidence>
<evidence type="ECO:0000256" key="3">
    <source>
        <dbReference type="ARBA" id="ARBA00023125"/>
    </source>
</evidence>
<reference evidence="9 10" key="1">
    <citation type="submission" date="2024-05" db="EMBL/GenBank/DDBJ databases">
        <authorList>
            <person name="Wallberg A."/>
        </authorList>
    </citation>
    <scope>NUCLEOTIDE SEQUENCE [LARGE SCALE GENOMIC DNA]</scope>
</reference>
<dbReference type="PROSITE" id="PS00036">
    <property type="entry name" value="BZIP_BASIC"/>
    <property type="match status" value="1"/>
</dbReference>
<keyword evidence="4" id="KW-0804">Transcription</keyword>
<keyword evidence="1" id="KW-0832">Ubl conjugation</keyword>
<evidence type="ECO:0000256" key="1">
    <source>
        <dbReference type="ARBA" id="ARBA00022843"/>
    </source>
</evidence>
<proteinExistence type="predicted"/>
<dbReference type="PANTHER" id="PTHR46542">
    <property type="entry name" value="X-BOX BINDING PROTEIN 1"/>
    <property type="match status" value="1"/>
</dbReference>
<organism evidence="9 10">
    <name type="scientific">Meganyctiphanes norvegica</name>
    <name type="common">Northern krill</name>
    <name type="synonym">Thysanopoda norvegica</name>
    <dbReference type="NCBI Taxonomy" id="48144"/>
    <lineage>
        <taxon>Eukaryota</taxon>
        <taxon>Metazoa</taxon>
        <taxon>Ecdysozoa</taxon>
        <taxon>Arthropoda</taxon>
        <taxon>Crustacea</taxon>
        <taxon>Multicrustacea</taxon>
        <taxon>Malacostraca</taxon>
        <taxon>Eumalacostraca</taxon>
        <taxon>Eucarida</taxon>
        <taxon>Euphausiacea</taxon>
        <taxon>Euphausiidae</taxon>
        <taxon>Meganyctiphanes</taxon>
    </lineage>
</organism>
<keyword evidence="7" id="KW-0175">Coiled coil</keyword>
<accession>A0AAV2SKS5</accession>
<evidence type="ECO:0000313" key="9">
    <source>
        <dbReference type="EMBL" id="CAL4217268.1"/>
    </source>
</evidence>
<sequence length="131" mass="14843">MAATKTIVITLPKNFGGFNKQNMSTPTAQKLMILPAGSTQYQGQFLQQLVKSEPTDPSLEKPPRKRQKLDHLSMEEKIMRRKLKNRVAAQTARDRKKSKMDELELQLAEAQAQIADLTDLAATLAEQVRFY</sequence>
<dbReference type="Pfam" id="PF07716">
    <property type="entry name" value="bZIP_2"/>
    <property type="match status" value="1"/>
</dbReference>
<feature type="domain" description="BZIP" evidence="8">
    <location>
        <begin position="75"/>
        <end position="131"/>
    </location>
</feature>
<dbReference type="AlphaFoldDB" id="A0AAV2SKS5"/>
<dbReference type="Gene3D" id="1.20.5.170">
    <property type="match status" value="1"/>
</dbReference>
<dbReference type="InterPro" id="IPR046347">
    <property type="entry name" value="bZIP_sf"/>
</dbReference>
<evidence type="ECO:0000313" key="10">
    <source>
        <dbReference type="Proteomes" id="UP001497623"/>
    </source>
</evidence>
<keyword evidence="2" id="KW-0805">Transcription regulation</keyword>
<keyword evidence="10" id="KW-1185">Reference proteome</keyword>
<dbReference type="PROSITE" id="PS50217">
    <property type="entry name" value="BZIP"/>
    <property type="match status" value="1"/>
</dbReference>
<feature type="coiled-coil region" evidence="7">
    <location>
        <begin position="86"/>
        <end position="127"/>
    </location>
</feature>
<comment type="caution">
    <text evidence="9">The sequence shown here is derived from an EMBL/GenBank/DDBJ whole genome shotgun (WGS) entry which is preliminary data.</text>
</comment>
<evidence type="ECO:0000256" key="4">
    <source>
        <dbReference type="ARBA" id="ARBA00023163"/>
    </source>
</evidence>
<evidence type="ECO:0000256" key="5">
    <source>
        <dbReference type="ARBA" id="ARBA00023242"/>
    </source>
</evidence>
<evidence type="ECO:0000256" key="7">
    <source>
        <dbReference type="SAM" id="Coils"/>
    </source>
</evidence>
<dbReference type="SUPFAM" id="SSF57959">
    <property type="entry name" value="Leucine zipper domain"/>
    <property type="match status" value="1"/>
</dbReference>
<dbReference type="InterPro" id="IPR004827">
    <property type="entry name" value="bZIP"/>
</dbReference>
<dbReference type="CDD" id="cd14691">
    <property type="entry name" value="bZIP_XBP1"/>
    <property type="match status" value="1"/>
</dbReference>
<evidence type="ECO:0000259" key="8">
    <source>
        <dbReference type="PROSITE" id="PS50217"/>
    </source>
</evidence>